<reference evidence="2" key="1">
    <citation type="submission" date="2020-07" db="EMBL/GenBank/DDBJ databases">
        <title>Huge and variable diversity of episymbiotic CPR bacteria and DPANN archaea in groundwater ecosystems.</title>
        <authorList>
            <person name="He C.Y."/>
            <person name="Keren R."/>
            <person name="Whittaker M."/>
            <person name="Farag I.F."/>
            <person name="Doudna J."/>
            <person name="Cate J.H.D."/>
            <person name="Banfield J.F."/>
        </authorList>
    </citation>
    <scope>NUCLEOTIDE SEQUENCE</scope>
    <source>
        <strain evidence="2">NC_groundwater_1586_Pr3_B-0.1um_66_15</strain>
    </source>
</reference>
<feature type="transmembrane region" description="Helical" evidence="1">
    <location>
        <begin position="153"/>
        <end position="173"/>
    </location>
</feature>
<evidence type="ECO:0000313" key="2">
    <source>
        <dbReference type="EMBL" id="MBI4920388.1"/>
    </source>
</evidence>
<dbReference type="PROSITE" id="PS51257">
    <property type="entry name" value="PROKAR_LIPOPROTEIN"/>
    <property type="match status" value="1"/>
</dbReference>
<proteinExistence type="predicted"/>
<keyword evidence="1" id="KW-1133">Transmembrane helix</keyword>
<gene>
    <name evidence="2" type="ORF">HY834_01445</name>
</gene>
<feature type="transmembrane region" description="Helical" evidence="1">
    <location>
        <begin position="179"/>
        <end position="199"/>
    </location>
</feature>
<keyword evidence="1" id="KW-0812">Transmembrane</keyword>
<feature type="transmembrane region" description="Helical" evidence="1">
    <location>
        <begin position="48"/>
        <end position="67"/>
    </location>
</feature>
<dbReference type="Proteomes" id="UP000782610">
    <property type="component" value="Unassembled WGS sequence"/>
</dbReference>
<dbReference type="EMBL" id="JACRAF010000004">
    <property type="protein sequence ID" value="MBI4920388.1"/>
    <property type="molecule type" value="Genomic_DNA"/>
</dbReference>
<evidence type="ECO:0000256" key="1">
    <source>
        <dbReference type="SAM" id="Phobius"/>
    </source>
</evidence>
<feature type="transmembrane region" description="Helical" evidence="1">
    <location>
        <begin position="12"/>
        <end position="36"/>
    </location>
</feature>
<evidence type="ECO:0000313" key="3">
    <source>
        <dbReference type="Proteomes" id="UP000782610"/>
    </source>
</evidence>
<sequence>MSLATPRLGFWTAVLAAFFGGCFSIVALISTFTTWIPEFWVNPLSFAPSLPLAWSYLALMVCVVELVPSERRIWARLGLGFATIYVTINSIVYFTQLVVVSPALLAGAADPVAVLQFTPRSFMLALNGLAYGLMSVSALLASQGLAAMTDAQFARWSMVAHGLLAPFVVGTIFWPALAYVGALWIVTFPAMAIGLAMAFRRSSAEIATFVAPGFKATLEMRAP</sequence>
<comment type="caution">
    <text evidence="2">The sequence shown here is derived from an EMBL/GenBank/DDBJ whole genome shotgun (WGS) entry which is preliminary data.</text>
</comment>
<organism evidence="2 3">
    <name type="scientific">Devosia nanyangense</name>
    <dbReference type="NCBI Taxonomy" id="1228055"/>
    <lineage>
        <taxon>Bacteria</taxon>
        <taxon>Pseudomonadati</taxon>
        <taxon>Pseudomonadota</taxon>
        <taxon>Alphaproteobacteria</taxon>
        <taxon>Hyphomicrobiales</taxon>
        <taxon>Devosiaceae</taxon>
        <taxon>Devosia</taxon>
    </lineage>
</organism>
<protein>
    <submittedName>
        <fullName evidence="2">Uncharacterized protein</fullName>
    </submittedName>
</protein>
<dbReference type="AlphaFoldDB" id="A0A933L0A2"/>
<feature type="transmembrane region" description="Helical" evidence="1">
    <location>
        <begin position="121"/>
        <end position="141"/>
    </location>
</feature>
<name>A0A933L0A2_9HYPH</name>
<accession>A0A933L0A2</accession>
<feature type="transmembrane region" description="Helical" evidence="1">
    <location>
        <begin position="79"/>
        <end position="101"/>
    </location>
</feature>
<keyword evidence="1" id="KW-0472">Membrane</keyword>